<evidence type="ECO:0000256" key="1">
    <source>
        <dbReference type="SAM" id="MobiDB-lite"/>
    </source>
</evidence>
<dbReference type="EMBL" id="HBUF01372192">
    <property type="protein sequence ID" value="CAG6726712.1"/>
    <property type="molecule type" value="Transcribed_RNA"/>
</dbReference>
<protein>
    <submittedName>
        <fullName evidence="2">Uncharacterized protein</fullName>
    </submittedName>
</protein>
<dbReference type="EMBL" id="HBUF01372191">
    <property type="protein sequence ID" value="CAG6726710.1"/>
    <property type="molecule type" value="Transcribed_RNA"/>
</dbReference>
<evidence type="ECO:0000313" key="2">
    <source>
        <dbReference type="EMBL" id="CAG6726706.1"/>
    </source>
</evidence>
<feature type="compositionally biased region" description="Low complexity" evidence="1">
    <location>
        <begin position="76"/>
        <end position="93"/>
    </location>
</feature>
<organism evidence="2">
    <name type="scientific">Cacopsylla melanoneura</name>
    <dbReference type="NCBI Taxonomy" id="428564"/>
    <lineage>
        <taxon>Eukaryota</taxon>
        <taxon>Metazoa</taxon>
        <taxon>Ecdysozoa</taxon>
        <taxon>Arthropoda</taxon>
        <taxon>Hexapoda</taxon>
        <taxon>Insecta</taxon>
        <taxon>Pterygota</taxon>
        <taxon>Neoptera</taxon>
        <taxon>Paraneoptera</taxon>
        <taxon>Hemiptera</taxon>
        <taxon>Sternorrhyncha</taxon>
        <taxon>Psylloidea</taxon>
        <taxon>Psyllidae</taxon>
        <taxon>Psyllinae</taxon>
        <taxon>Cacopsylla</taxon>
    </lineage>
</organism>
<reference evidence="2" key="1">
    <citation type="submission" date="2021-05" db="EMBL/GenBank/DDBJ databases">
        <authorList>
            <person name="Alioto T."/>
            <person name="Alioto T."/>
            <person name="Gomez Garrido J."/>
        </authorList>
    </citation>
    <scope>NUCLEOTIDE SEQUENCE</scope>
</reference>
<dbReference type="EMBL" id="HBUF01372190">
    <property type="protein sequence ID" value="CAG6726708.1"/>
    <property type="molecule type" value="Transcribed_RNA"/>
</dbReference>
<feature type="region of interest" description="Disordered" evidence="1">
    <location>
        <begin position="76"/>
        <end position="100"/>
    </location>
</feature>
<dbReference type="AlphaFoldDB" id="A0A8D8YDS0"/>
<sequence>MDILMTAFPMSVAPKNVQNGIRKWPQVMPAKSNNGFGMDAHARIPKNPTLLTRVSIFSFILSTRVIVSGFCCFLCSSSSSTRSSTSSGSNRDSLAARDKK</sequence>
<name>A0A8D8YDS0_9HEMI</name>
<dbReference type="EMBL" id="HBUF01372189">
    <property type="protein sequence ID" value="CAG6726706.1"/>
    <property type="molecule type" value="Transcribed_RNA"/>
</dbReference>
<accession>A0A8D8YDS0</accession>
<proteinExistence type="predicted"/>